<gene>
    <name evidence="1" type="ORF">ACETWP_06735</name>
</gene>
<accession>A0ABV4UPU2</accession>
<protein>
    <submittedName>
        <fullName evidence="1">Uncharacterized protein</fullName>
    </submittedName>
</protein>
<proteinExistence type="predicted"/>
<comment type="caution">
    <text evidence="1">The sequence shown here is derived from an EMBL/GenBank/DDBJ whole genome shotgun (WGS) entry which is preliminary data.</text>
</comment>
<sequence>MVWFTRKTSWHGDCHVCGHDWREHLSEDGKQCECSECVYEIDHGAPEAPSAPCGLVPPAIEAAEPRVGGRGGWRKPGYGAPELFFAELARRVREASTAHVDQTAGIEPAAYGSVNVPWLSLSTPQATIRVCCPVMGELRIEIETGRISGGSEEYPVRARLDHPGIAEKEAGDLAPVILRLLEHPDSWRRVEDGYVFPLPPTGEFYFRE</sequence>
<evidence type="ECO:0000313" key="2">
    <source>
        <dbReference type="Proteomes" id="UP001575652"/>
    </source>
</evidence>
<reference evidence="1 2" key="1">
    <citation type="submission" date="2024-09" db="EMBL/GenBank/DDBJ databases">
        <authorList>
            <person name="Salinas-Garcia M.A."/>
            <person name="Prieme A."/>
        </authorList>
    </citation>
    <scope>NUCLEOTIDE SEQUENCE [LARGE SCALE GENOMIC DNA]</scope>
    <source>
        <strain evidence="1 2">DSM 21081</strain>
    </source>
</reference>
<keyword evidence="2" id="KW-1185">Reference proteome</keyword>
<organism evidence="1 2">
    <name type="scientific">Arthrobacter halodurans</name>
    <dbReference type="NCBI Taxonomy" id="516699"/>
    <lineage>
        <taxon>Bacteria</taxon>
        <taxon>Bacillati</taxon>
        <taxon>Actinomycetota</taxon>
        <taxon>Actinomycetes</taxon>
        <taxon>Micrococcales</taxon>
        <taxon>Micrococcaceae</taxon>
        <taxon>Arthrobacter</taxon>
    </lineage>
</organism>
<dbReference type="RefSeq" id="WP_373971632.1">
    <property type="nucleotide sequence ID" value="NZ_JBHDLJ010000004.1"/>
</dbReference>
<dbReference type="EMBL" id="JBHDLJ010000004">
    <property type="protein sequence ID" value="MFB0834277.1"/>
    <property type="molecule type" value="Genomic_DNA"/>
</dbReference>
<dbReference type="Proteomes" id="UP001575652">
    <property type="component" value="Unassembled WGS sequence"/>
</dbReference>
<evidence type="ECO:0000313" key="1">
    <source>
        <dbReference type="EMBL" id="MFB0834277.1"/>
    </source>
</evidence>
<name>A0ABV4UPU2_9MICC</name>